<name>A0A836MN30_9NEIS</name>
<gene>
    <name evidence="1" type="ORF">SALWKB29_2064</name>
</gene>
<keyword evidence="2" id="KW-1185">Reference proteome</keyword>
<dbReference type="EMBL" id="JFZV01000015">
    <property type="protein sequence ID" value="KDN13923.1"/>
    <property type="molecule type" value="Genomic_DNA"/>
</dbReference>
<dbReference type="AlphaFoldDB" id="A0A836MN30"/>
<sequence length="60" mass="6202">MIVLQIKGIIGAVTSDIDNFYTIGGTGISAKSSNIIYSHGGLAGSVTIDKKFIGYAVVIL</sequence>
<comment type="caution">
    <text evidence="1">The sequence shown here is derived from an EMBL/GenBank/DDBJ whole genome shotgun (WGS) entry which is preliminary data.</text>
</comment>
<proteinExistence type="predicted"/>
<evidence type="ECO:0000313" key="2">
    <source>
        <dbReference type="Proteomes" id="UP000027170"/>
    </source>
</evidence>
<reference evidence="1 2" key="1">
    <citation type="submission" date="2014-03" db="EMBL/GenBank/DDBJ databases">
        <title>The genomes of two eusocial bee gut symbionts.</title>
        <authorList>
            <person name="Kwong W.K."/>
            <person name="Engel P."/>
            <person name="Koch H."/>
            <person name="Moran N.A."/>
        </authorList>
    </citation>
    <scope>NUCLEOTIDE SEQUENCE [LARGE SCALE GENOMIC DNA]</scope>
    <source>
        <strain evidence="2">wkB29</strain>
    </source>
</reference>
<accession>A0A836MN30</accession>
<evidence type="ECO:0000313" key="1">
    <source>
        <dbReference type="EMBL" id="KDN13923.1"/>
    </source>
</evidence>
<dbReference type="Proteomes" id="UP000027170">
    <property type="component" value="Unassembled WGS sequence"/>
</dbReference>
<protein>
    <submittedName>
        <fullName evidence="1">Uncharacterized protein</fullName>
    </submittedName>
</protein>
<organism evidence="1 2">
    <name type="scientific">Snodgrassella communis</name>
    <dbReference type="NCBI Taxonomy" id="2946699"/>
    <lineage>
        <taxon>Bacteria</taxon>
        <taxon>Pseudomonadati</taxon>
        <taxon>Pseudomonadota</taxon>
        <taxon>Betaproteobacteria</taxon>
        <taxon>Neisseriales</taxon>
        <taxon>Neisseriaceae</taxon>
        <taxon>Snodgrassella</taxon>
    </lineage>
</organism>